<evidence type="ECO:0000313" key="1">
    <source>
        <dbReference type="EMBL" id="KAK9236235.1"/>
    </source>
</evidence>
<name>A0ACC3SXW6_LIPKO</name>
<gene>
    <name evidence="1" type="ORF">V1525DRAFT_427264</name>
</gene>
<organism evidence="1 2">
    <name type="scientific">Lipomyces kononenkoae</name>
    <name type="common">Yeast</name>
    <dbReference type="NCBI Taxonomy" id="34357"/>
    <lineage>
        <taxon>Eukaryota</taxon>
        <taxon>Fungi</taxon>
        <taxon>Dikarya</taxon>
        <taxon>Ascomycota</taxon>
        <taxon>Saccharomycotina</taxon>
        <taxon>Lipomycetes</taxon>
        <taxon>Lipomycetales</taxon>
        <taxon>Lipomycetaceae</taxon>
        <taxon>Lipomyces</taxon>
    </lineage>
</organism>
<dbReference type="EMBL" id="MU971393">
    <property type="protein sequence ID" value="KAK9236235.1"/>
    <property type="molecule type" value="Genomic_DNA"/>
</dbReference>
<evidence type="ECO:0000313" key="2">
    <source>
        <dbReference type="Proteomes" id="UP001433508"/>
    </source>
</evidence>
<accession>A0ACC3SXW6</accession>
<reference evidence="2" key="1">
    <citation type="journal article" date="2024" name="Front. Bioeng. Biotechnol.">
        <title>Genome-scale model development and genomic sequencing of the oleaginous clade Lipomyces.</title>
        <authorList>
            <person name="Czajka J.J."/>
            <person name="Han Y."/>
            <person name="Kim J."/>
            <person name="Mondo S.J."/>
            <person name="Hofstad B.A."/>
            <person name="Robles A."/>
            <person name="Haridas S."/>
            <person name="Riley R."/>
            <person name="LaButti K."/>
            <person name="Pangilinan J."/>
            <person name="Andreopoulos W."/>
            <person name="Lipzen A."/>
            <person name="Yan J."/>
            <person name="Wang M."/>
            <person name="Ng V."/>
            <person name="Grigoriev I.V."/>
            <person name="Spatafora J.W."/>
            <person name="Magnuson J.K."/>
            <person name="Baker S.E."/>
            <person name="Pomraning K.R."/>
        </authorList>
    </citation>
    <scope>NUCLEOTIDE SEQUENCE [LARGE SCALE GENOMIC DNA]</scope>
    <source>
        <strain evidence="2">CBS 7786</strain>
    </source>
</reference>
<protein>
    <submittedName>
        <fullName evidence="1">Uncharacterized protein</fullName>
    </submittedName>
</protein>
<proteinExistence type="predicted"/>
<dbReference type="Proteomes" id="UP001433508">
    <property type="component" value="Unassembled WGS sequence"/>
</dbReference>
<sequence>MISSENSQQQDKERQYAFARGRALTMLLENEPERRLDIQLPYEQYLKYPYLAYNSATETVTVVTVPYQIHEVAGRALAHDIVNETDKYFSVFPNTIGRIEDIGSSTTREWMVTIEVGFSEKYRDLCRDKNLWIEGNHVKVCVLVIFRESPRFRTPRTPCAITENIQEEIDRMTRHVREAMNEKPWGPISYKGHTWVGQITDMVIEVWRAGRSQPDKFSLVGNGVASESLPSTIGLTIRDFFPEDFWASAGIPDAAFCIALL</sequence>
<keyword evidence="2" id="KW-1185">Reference proteome</keyword>
<comment type="caution">
    <text evidence="1">The sequence shown here is derived from an EMBL/GenBank/DDBJ whole genome shotgun (WGS) entry which is preliminary data.</text>
</comment>